<dbReference type="PRINTS" id="PR00455">
    <property type="entry name" value="HTHTETR"/>
</dbReference>
<evidence type="ECO:0000256" key="2">
    <source>
        <dbReference type="ARBA" id="ARBA00023125"/>
    </source>
</evidence>
<evidence type="ECO:0000313" key="5">
    <source>
        <dbReference type="EMBL" id="CUS45141.1"/>
    </source>
</evidence>
<dbReference type="PANTHER" id="PTHR30055:SF234">
    <property type="entry name" value="HTH-TYPE TRANSCRIPTIONAL REGULATOR BETI"/>
    <property type="match status" value="1"/>
</dbReference>
<dbReference type="GO" id="GO:0003700">
    <property type="term" value="F:DNA-binding transcription factor activity"/>
    <property type="evidence" value="ECO:0007669"/>
    <property type="project" value="TreeGrafter"/>
</dbReference>
<keyword evidence="1" id="KW-0805">Transcription regulation</keyword>
<dbReference type="GO" id="GO:0000976">
    <property type="term" value="F:transcription cis-regulatory region binding"/>
    <property type="evidence" value="ECO:0007669"/>
    <property type="project" value="TreeGrafter"/>
</dbReference>
<accession>A0A160TKW3</accession>
<dbReference type="EMBL" id="CZQE01000214">
    <property type="protein sequence ID" value="CUS45141.1"/>
    <property type="molecule type" value="Genomic_DNA"/>
</dbReference>
<keyword evidence="3" id="KW-0804">Transcription</keyword>
<evidence type="ECO:0000259" key="4">
    <source>
        <dbReference type="PROSITE" id="PS50977"/>
    </source>
</evidence>
<proteinExistence type="predicted"/>
<keyword evidence="2" id="KW-0238">DNA-binding</keyword>
<name>A0A160TKW3_9ZZZZ</name>
<dbReference type="Gene3D" id="1.10.357.10">
    <property type="entry name" value="Tetracycline Repressor, domain 2"/>
    <property type="match status" value="1"/>
</dbReference>
<dbReference type="PROSITE" id="PS50977">
    <property type="entry name" value="HTH_TETR_2"/>
    <property type="match status" value="1"/>
</dbReference>
<feature type="domain" description="HTH tetR-type" evidence="4">
    <location>
        <begin position="16"/>
        <end position="76"/>
    </location>
</feature>
<evidence type="ECO:0000256" key="3">
    <source>
        <dbReference type="ARBA" id="ARBA00023163"/>
    </source>
</evidence>
<dbReference type="AlphaFoldDB" id="A0A160TKW3"/>
<dbReference type="SUPFAM" id="SSF46689">
    <property type="entry name" value="Homeodomain-like"/>
    <property type="match status" value="1"/>
</dbReference>
<protein>
    <submittedName>
        <fullName evidence="5">Transcriptional regulator, TetR family</fullName>
    </submittedName>
</protein>
<dbReference type="InterPro" id="IPR050109">
    <property type="entry name" value="HTH-type_TetR-like_transc_reg"/>
</dbReference>
<evidence type="ECO:0000256" key="1">
    <source>
        <dbReference type="ARBA" id="ARBA00023015"/>
    </source>
</evidence>
<dbReference type="InterPro" id="IPR009057">
    <property type="entry name" value="Homeodomain-like_sf"/>
</dbReference>
<organism evidence="5">
    <name type="scientific">hydrothermal vent metagenome</name>
    <dbReference type="NCBI Taxonomy" id="652676"/>
    <lineage>
        <taxon>unclassified sequences</taxon>
        <taxon>metagenomes</taxon>
        <taxon>ecological metagenomes</taxon>
    </lineage>
</organism>
<dbReference type="InterPro" id="IPR025996">
    <property type="entry name" value="MT1864/Rv1816-like_C"/>
</dbReference>
<dbReference type="CDD" id="cd00093">
    <property type="entry name" value="HTH_XRE"/>
    <property type="match status" value="1"/>
</dbReference>
<reference evidence="5" key="1">
    <citation type="submission" date="2015-10" db="EMBL/GenBank/DDBJ databases">
        <authorList>
            <person name="Gilbert D.G."/>
        </authorList>
    </citation>
    <scope>NUCLEOTIDE SEQUENCE</scope>
</reference>
<dbReference type="PANTHER" id="PTHR30055">
    <property type="entry name" value="HTH-TYPE TRANSCRIPTIONAL REGULATOR RUTR"/>
    <property type="match status" value="1"/>
</dbReference>
<sequence>MSTSKSDLPKKAYHHGDLRSALVEAGLRLLEARTADDLSLREVARAVGVSATAVYRHFPDKGALMAALAGEGLARLAEAQHAVFDAAGGGVAGFNASGAAYVRFALANPGLFRLIFANPDSAPHSLHEDEKRDEDDAMAFLRANAAMVAEGKGGDAQVIALQAWALVHGLSMLMLDGQIPVDDSLIDRVIDVRTLHPK</sequence>
<dbReference type="Pfam" id="PF13305">
    <property type="entry name" value="TetR_C_33"/>
    <property type="match status" value="1"/>
</dbReference>
<dbReference type="SUPFAM" id="SSF48498">
    <property type="entry name" value="Tetracyclin repressor-like, C-terminal domain"/>
    <property type="match status" value="1"/>
</dbReference>
<gene>
    <name evidence="5" type="ORF">MGWOODY_Smn1039</name>
</gene>
<dbReference type="Pfam" id="PF00440">
    <property type="entry name" value="TetR_N"/>
    <property type="match status" value="1"/>
</dbReference>
<dbReference type="InterPro" id="IPR036271">
    <property type="entry name" value="Tet_transcr_reg_TetR-rel_C_sf"/>
</dbReference>
<dbReference type="InterPro" id="IPR001647">
    <property type="entry name" value="HTH_TetR"/>
</dbReference>
<dbReference type="InterPro" id="IPR001387">
    <property type="entry name" value="Cro/C1-type_HTH"/>
</dbReference>